<dbReference type="PANTHER" id="PTHR43415">
    <property type="entry name" value="SPERMIDINE N(1)-ACETYLTRANSFERASE"/>
    <property type="match status" value="1"/>
</dbReference>
<keyword evidence="3" id="KW-1185">Reference proteome</keyword>
<protein>
    <recommendedName>
        <fullName evidence="1">N-acetyltransferase domain-containing protein</fullName>
    </recommendedName>
</protein>
<reference evidence="2 3" key="1">
    <citation type="submission" date="2018-04" db="EMBL/GenBank/DDBJ databases">
        <title>Sphingobacterium sp. M46 Genome.</title>
        <authorList>
            <person name="Cheng J."/>
            <person name="Li Y."/>
        </authorList>
    </citation>
    <scope>NUCLEOTIDE SEQUENCE [LARGE SCALE GENOMIC DNA]</scope>
    <source>
        <strain evidence="2 3">M46</strain>
    </source>
</reference>
<sequence>MITLLPFEETDFERFKSWIKSPEELLQFAGPYFSFPVTDVQLKKYIADPKRRAYKIISTETNNVIGHCELNFERATPRLSRILIADNTERNKGFGRKTINAMLKLLFIDDVYDSADLNVYAWNSNAIKCYEGAGFEINEGVTTDTPIGNEVWKSLNMQVTKSSWLAKTQ</sequence>
<evidence type="ECO:0000313" key="2">
    <source>
        <dbReference type="EMBL" id="PUV25929.1"/>
    </source>
</evidence>
<accession>A0A363NYQ4</accession>
<organism evidence="2 3">
    <name type="scientific">Sphingobacterium athyrii</name>
    <dbReference type="NCBI Taxonomy" id="2152717"/>
    <lineage>
        <taxon>Bacteria</taxon>
        <taxon>Pseudomonadati</taxon>
        <taxon>Bacteroidota</taxon>
        <taxon>Sphingobacteriia</taxon>
        <taxon>Sphingobacteriales</taxon>
        <taxon>Sphingobacteriaceae</taxon>
        <taxon>Sphingobacterium</taxon>
    </lineage>
</organism>
<dbReference type="PROSITE" id="PS51186">
    <property type="entry name" value="GNAT"/>
    <property type="match status" value="1"/>
</dbReference>
<dbReference type="OrthoDB" id="9811523at2"/>
<dbReference type="PANTHER" id="PTHR43415:SF5">
    <property type="entry name" value="ACETYLTRANSFERASE"/>
    <property type="match status" value="1"/>
</dbReference>
<feature type="domain" description="N-acetyltransferase" evidence="1">
    <location>
        <begin position="2"/>
        <end position="158"/>
    </location>
</feature>
<dbReference type="RefSeq" id="WP_108632232.1">
    <property type="nucleotide sequence ID" value="NZ_QCXX01000001.1"/>
</dbReference>
<dbReference type="InterPro" id="IPR000182">
    <property type="entry name" value="GNAT_dom"/>
</dbReference>
<dbReference type="Proteomes" id="UP000250831">
    <property type="component" value="Unassembled WGS sequence"/>
</dbReference>
<evidence type="ECO:0000313" key="3">
    <source>
        <dbReference type="Proteomes" id="UP000250831"/>
    </source>
</evidence>
<dbReference type="Gene3D" id="3.40.630.30">
    <property type="match status" value="1"/>
</dbReference>
<gene>
    <name evidence="2" type="ORF">DCO56_02850</name>
</gene>
<dbReference type="EMBL" id="QCXX01000001">
    <property type="protein sequence ID" value="PUV25929.1"/>
    <property type="molecule type" value="Genomic_DNA"/>
</dbReference>
<name>A0A363NYQ4_9SPHI</name>
<dbReference type="Pfam" id="PF13302">
    <property type="entry name" value="Acetyltransf_3"/>
    <property type="match status" value="1"/>
</dbReference>
<proteinExistence type="predicted"/>
<dbReference type="GO" id="GO:0016747">
    <property type="term" value="F:acyltransferase activity, transferring groups other than amino-acyl groups"/>
    <property type="evidence" value="ECO:0007669"/>
    <property type="project" value="InterPro"/>
</dbReference>
<dbReference type="InterPro" id="IPR016181">
    <property type="entry name" value="Acyl_CoA_acyltransferase"/>
</dbReference>
<comment type="caution">
    <text evidence="2">The sequence shown here is derived from an EMBL/GenBank/DDBJ whole genome shotgun (WGS) entry which is preliminary data.</text>
</comment>
<evidence type="ECO:0000259" key="1">
    <source>
        <dbReference type="PROSITE" id="PS51186"/>
    </source>
</evidence>
<dbReference type="SUPFAM" id="SSF55729">
    <property type="entry name" value="Acyl-CoA N-acyltransferases (Nat)"/>
    <property type="match status" value="1"/>
</dbReference>
<dbReference type="AlphaFoldDB" id="A0A363NYQ4"/>